<name>A0ABR2A9W4_9ROSI</name>
<dbReference type="Pfam" id="PF18052">
    <property type="entry name" value="Rx_N"/>
    <property type="match status" value="1"/>
</dbReference>
<protein>
    <recommendedName>
        <fullName evidence="5">Disease resistance N-terminal domain-containing protein</fullName>
    </recommendedName>
</protein>
<dbReference type="InterPro" id="IPR032675">
    <property type="entry name" value="LRR_dom_sf"/>
</dbReference>
<evidence type="ECO:0000313" key="7">
    <source>
        <dbReference type="Proteomes" id="UP001396334"/>
    </source>
</evidence>
<dbReference type="EMBL" id="JBBPBN010000314">
    <property type="protein sequence ID" value="KAK8489420.1"/>
    <property type="molecule type" value="Genomic_DNA"/>
</dbReference>
<keyword evidence="4" id="KW-0812">Transmembrane</keyword>
<keyword evidence="7" id="KW-1185">Reference proteome</keyword>
<evidence type="ECO:0000256" key="4">
    <source>
        <dbReference type="SAM" id="Phobius"/>
    </source>
</evidence>
<keyword evidence="1" id="KW-0677">Repeat</keyword>
<keyword evidence="2" id="KW-0547">Nucleotide-binding</keyword>
<keyword evidence="4" id="KW-0472">Membrane</keyword>
<dbReference type="InterPro" id="IPR041118">
    <property type="entry name" value="Rx_N"/>
</dbReference>
<evidence type="ECO:0000256" key="1">
    <source>
        <dbReference type="ARBA" id="ARBA00022737"/>
    </source>
</evidence>
<feature type="transmembrane region" description="Helical" evidence="4">
    <location>
        <begin position="6"/>
        <end position="23"/>
    </location>
</feature>
<dbReference type="Proteomes" id="UP001396334">
    <property type="component" value="Unassembled WGS sequence"/>
</dbReference>
<dbReference type="SUPFAM" id="SSF52058">
    <property type="entry name" value="L domain-like"/>
    <property type="match status" value="1"/>
</dbReference>
<dbReference type="Gene3D" id="3.80.10.10">
    <property type="entry name" value="Ribonuclease Inhibitor"/>
    <property type="match status" value="1"/>
</dbReference>
<dbReference type="PANTHER" id="PTHR47186:SF42">
    <property type="entry name" value="DISEASE RESISTANCE RPP13-LIKE PROTEIN 1"/>
    <property type="match status" value="1"/>
</dbReference>
<sequence length="192" mass="21323">MVTEAVALGIGGAFLSSFLNVLFDRVATVHVLKSLFNVFTKEKLRDDLLQKLEMLMLTVDKVLADAEEKQIINSSVQRWLDILKDAVYDVEDLLDSIQIEGPAQEEHIKAFNARLENICSITEFPDSICDSKQLRYLDLSGAAFDCLPERLGKLCSLETLKLSGCCHLNQLSANLSNLSKLVHLDISGTPIL</sequence>
<evidence type="ECO:0000256" key="2">
    <source>
        <dbReference type="ARBA" id="ARBA00022741"/>
    </source>
</evidence>
<organism evidence="6 7">
    <name type="scientific">Hibiscus sabdariffa</name>
    <name type="common">roselle</name>
    <dbReference type="NCBI Taxonomy" id="183260"/>
    <lineage>
        <taxon>Eukaryota</taxon>
        <taxon>Viridiplantae</taxon>
        <taxon>Streptophyta</taxon>
        <taxon>Embryophyta</taxon>
        <taxon>Tracheophyta</taxon>
        <taxon>Spermatophyta</taxon>
        <taxon>Magnoliopsida</taxon>
        <taxon>eudicotyledons</taxon>
        <taxon>Gunneridae</taxon>
        <taxon>Pentapetalae</taxon>
        <taxon>rosids</taxon>
        <taxon>malvids</taxon>
        <taxon>Malvales</taxon>
        <taxon>Malvaceae</taxon>
        <taxon>Malvoideae</taxon>
        <taxon>Hibiscus</taxon>
    </lineage>
</organism>
<comment type="caution">
    <text evidence="6">The sequence shown here is derived from an EMBL/GenBank/DDBJ whole genome shotgun (WGS) entry which is preliminary data.</text>
</comment>
<proteinExistence type="predicted"/>
<evidence type="ECO:0000313" key="6">
    <source>
        <dbReference type="EMBL" id="KAK8489420.1"/>
    </source>
</evidence>
<keyword evidence="4" id="KW-1133">Transmembrane helix</keyword>
<reference evidence="6 7" key="1">
    <citation type="journal article" date="2024" name="G3 (Bethesda)">
        <title>Genome assembly of Hibiscus sabdariffa L. provides insights into metabolisms of medicinal natural products.</title>
        <authorList>
            <person name="Kim T."/>
        </authorList>
    </citation>
    <scope>NUCLEOTIDE SEQUENCE [LARGE SCALE GENOMIC DNA]</scope>
    <source>
        <strain evidence="6">TK-2024</strain>
        <tissue evidence="6">Old leaves</tissue>
    </source>
</reference>
<accession>A0ABR2A9W4</accession>
<keyword evidence="3" id="KW-0611">Plant defense</keyword>
<gene>
    <name evidence="6" type="ORF">V6N11_063573</name>
</gene>
<feature type="domain" description="Disease resistance N-terminal" evidence="5">
    <location>
        <begin position="15"/>
        <end position="106"/>
    </location>
</feature>
<evidence type="ECO:0000259" key="5">
    <source>
        <dbReference type="Pfam" id="PF18052"/>
    </source>
</evidence>
<evidence type="ECO:0000256" key="3">
    <source>
        <dbReference type="ARBA" id="ARBA00022821"/>
    </source>
</evidence>
<dbReference type="PANTHER" id="PTHR47186">
    <property type="entry name" value="LEUCINE-RICH REPEAT-CONTAINING PROTEIN 57"/>
    <property type="match status" value="1"/>
</dbReference>